<dbReference type="GO" id="GO:0051287">
    <property type="term" value="F:NAD binding"/>
    <property type="evidence" value="ECO:0007669"/>
    <property type="project" value="InterPro"/>
</dbReference>
<protein>
    <recommendedName>
        <fullName evidence="10">Hydroxyacid dehydrogenase</fullName>
    </recommendedName>
</protein>
<feature type="domain" description="D-isomer specific 2-hydroxyacid dehydrogenase NAD-binding" evidence="7">
    <location>
        <begin position="113"/>
        <end position="286"/>
    </location>
</feature>
<dbReference type="InterPro" id="IPR029752">
    <property type="entry name" value="D-isomer_DH_CS1"/>
</dbReference>
<dbReference type="InterPro" id="IPR006139">
    <property type="entry name" value="D-isomer_2_OHA_DH_cat_dom"/>
</dbReference>
<dbReference type="PROSITE" id="PS00065">
    <property type="entry name" value="D_2_HYDROXYACID_DH_1"/>
    <property type="match status" value="1"/>
</dbReference>
<proteinExistence type="inferred from homology"/>
<evidence type="ECO:0000259" key="6">
    <source>
        <dbReference type="Pfam" id="PF00389"/>
    </source>
</evidence>
<dbReference type="InterPro" id="IPR006140">
    <property type="entry name" value="D-isomer_DH_NAD-bd"/>
</dbReference>
<dbReference type="Pfam" id="PF02826">
    <property type="entry name" value="2-Hacid_dh_C"/>
    <property type="match status" value="1"/>
</dbReference>
<keyword evidence="4" id="KW-0520">NAD</keyword>
<dbReference type="InterPro" id="IPR029753">
    <property type="entry name" value="D-isomer_DH_CS"/>
</dbReference>
<dbReference type="PANTHER" id="PTHR42789">
    <property type="entry name" value="D-ISOMER SPECIFIC 2-HYDROXYACID DEHYDROGENASE FAMILY PROTEIN (AFU_ORTHOLOGUE AFUA_6G10090)"/>
    <property type="match status" value="1"/>
</dbReference>
<dbReference type="PANTHER" id="PTHR42789:SF1">
    <property type="entry name" value="D-ISOMER SPECIFIC 2-HYDROXYACID DEHYDROGENASE FAMILY PROTEIN (AFU_ORTHOLOGUE AFUA_6G10090)"/>
    <property type="match status" value="1"/>
</dbReference>
<feature type="domain" description="D-isomer specific 2-hydroxyacid dehydrogenase catalytic" evidence="6">
    <location>
        <begin position="9"/>
        <end position="313"/>
    </location>
</feature>
<dbReference type="GO" id="GO:0008652">
    <property type="term" value="P:amino acid biosynthetic process"/>
    <property type="evidence" value="ECO:0007669"/>
    <property type="project" value="UniProtKB-KW"/>
</dbReference>
<dbReference type="EMBL" id="VBAO01000075">
    <property type="protein sequence ID" value="TMI83451.1"/>
    <property type="molecule type" value="Genomic_DNA"/>
</dbReference>
<evidence type="ECO:0000256" key="1">
    <source>
        <dbReference type="ARBA" id="ARBA00005854"/>
    </source>
</evidence>
<dbReference type="SUPFAM" id="SSF52283">
    <property type="entry name" value="Formate/glycerate dehydrogenase catalytic domain-like"/>
    <property type="match status" value="1"/>
</dbReference>
<dbReference type="FunFam" id="3.40.50.720:FF:000203">
    <property type="entry name" value="D-3-phosphoglycerate dehydrogenase (SerA)"/>
    <property type="match status" value="1"/>
</dbReference>
<organism evidence="8 9">
    <name type="scientific">Candidatus Segetimicrobium genomatis</name>
    <dbReference type="NCBI Taxonomy" id="2569760"/>
    <lineage>
        <taxon>Bacteria</taxon>
        <taxon>Bacillati</taxon>
        <taxon>Candidatus Sysuimicrobiota</taxon>
        <taxon>Candidatus Sysuimicrobiia</taxon>
        <taxon>Candidatus Sysuimicrobiales</taxon>
        <taxon>Candidatus Segetimicrobiaceae</taxon>
        <taxon>Candidatus Segetimicrobium</taxon>
    </lineage>
</organism>
<evidence type="ECO:0008006" key="10">
    <source>
        <dbReference type="Google" id="ProtNLM"/>
    </source>
</evidence>
<reference evidence="8 9" key="1">
    <citation type="journal article" date="2019" name="Nat. Microbiol.">
        <title>Mediterranean grassland soil C-N compound turnover is dependent on rainfall and depth, and is mediated by genomically divergent microorganisms.</title>
        <authorList>
            <person name="Diamond S."/>
            <person name="Andeer P.F."/>
            <person name="Li Z."/>
            <person name="Crits-Christoph A."/>
            <person name="Burstein D."/>
            <person name="Anantharaman K."/>
            <person name="Lane K.R."/>
            <person name="Thomas B.C."/>
            <person name="Pan C."/>
            <person name="Northen T.R."/>
            <person name="Banfield J.F."/>
        </authorList>
    </citation>
    <scope>NUCLEOTIDE SEQUENCE [LARGE SCALE GENOMIC DNA]</scope>
    <source>
        <strain evidence="8">NP_7</strain>
    </source>
</reference>
<accession>A0A537JIS9</accession>
<keyword evidence="2" id="KW-0028">Amino-acid biosynthesis</keyword>
<dbReference type="Pfam" id="PF00389">
    <property type="entry name" value="2-Hacid_dh"/>
    <property type="match status" value="1"/>
</dbReference>
<keyword evidence="3 5" id="KW-0560">Oxidoreductase</keyword>
<evidence type="ECO:0000259" key="7">
    <source>
        <dbReference type="Pfam" id="PF02826"/>
    </source>
</evidence>
<gene>
    <name evidence="8" type="ORF">E6H04_02910</name>
</gene>
<sequence length="319" mass="34789">MSEGYRIFITEPKDHPAVERLRGLGDVRQGPQDRRMEERELADAVRGVHAVLITSRDRITRPMIEYAENLRVIGKFGARPENVDWDAARARGVRIVWSPEANSDSVAEYTVLFILAHLRHLVEAVDHLRRGGWRNALVPGRELRGKTVGVVGLGNVGSRVARCLGGFGVTLLGYDPFVSEERAVPLGIRLVALPELLAQADVVSLHAMVTPDSQHMIDERALRRMKPGALLVNTARGALIDEDALARALTEGWIGGACLDVFAGEPVAPPHRLLAAPRTIASPHIAAQTIEAQDREVTQTIEEVISVLEGKESAVPPPA</sequence>
<comment type="similarity">
    <text evidence="1 5">Belongs to the D-isomer specific 2-hydroxyacid dehydrogenase family.</text>
</comment>
<dbReference type="GO" id="GO:0016616">
    <property type="term" value="F:oxidoreductase activity, acting on the CH-OH group of donors, NAD or NADP as acceptor"/>
    <property type="evidence" value="ECO:0007669"/>
    <property type="project" value="InterPro"/>
</dbReference>
<evidence type="ECO:0000313" key="9">
    <source>
        <dbReference type="Proteomes" id="UP000320048"/>
    </source>
</evidence>
<evidence type="ECO:0000256" key="4">
    <source>
        <dbReference type="ARBA" id="ARBA00023027"/>
    </source>
</evidence>
<dbReference type="AlphaFoldDB" id="A0A537JIS9"/>
<dbReference type="InterPro" id="IPR050857">
    <property type="entry name" value="D-2-hydroxyacid_DH"/>
</dbReference>
<dbReference type="SUPFAM" id="SSF51735">
    <property type="entry name" value="NAD(P)-binding Rossmann-fold domains"/>
    <property type="match status" value="1"/>
</dbReference>
<evidence type="ECO:0000256" key="3">
    <source>
        <dbReference type="ARBA" id="ARBA00023002"/>
    </source>
</evidence>
<dbReference type="Gene3D" id="3.40.50.720">
    <property type="entry name" value="NAD(P)-binding Rossmann-like Domain"/>
    <property type="match status" value="2"/>
</dbReference>
<name>A0A537JIS9_9BACT</name>
<evidence type="ECO:0000313" key="8">
    <source>
        <dbReference type="EMBL" id="TMI83451.1"/>
    </source>
</evidence>
<dbReference type="PROSITE" id="PS00671">
    <property type="entry name" value="D_2_HYDROXYACID_DH_3"/>
    <property type="match status" value="1"/>
</dbReference>
<dbReference type="Proteomes" id="UP000320048">
    <property type="component" value="Unassembled WGS sequence"/>
</dbReference>
<evidence type="ECO:0000256" key="5">
    <source>
        <dbReference type="RuleBase" id="RU003719"/>
    </source>
</evidence>
<evidence type="ECO:0000256" key="2">
    <source>
        <dbReference type="ARBA" id="ARBA00022605"/>
    </source>
</evidence>
<comment type="caution">
    <text evidence="8">The sequence shown here is derived from an EMBL/GenBank/DDBJ whole genome shotgun (WGS) entry which is preliminary data.</text>
</comment>
<dbReference type="InterPro" id="IPR036291">
    <property type="entry name" value="NAD(P)-bd_dom_sf"/>
</dbReference>